<dbReference type="PROSITE" id="PS50883">
    <property type="entry name" value="EAL"/>
    <property type="match status" value="1"/>
</dbReference>
<dbReference type="CDD" id="cd01948">
    <property type="entry name" value="EAL"/>
    <property type="match status" value="1"/>
</dbReference>
<dbReference type="Proteomes" id="UP000027602">
    <property type="component" value="Chromosome"/>
</dbReference>
<evidence type="ECO:0000313" key="3">
    <source>
        <dbReference type="Proteomes" id="UP000027602"/>
    </source>
</evidence>
<dbReference type="HOGENOM" id="CLU_000445_70_0_9"/>
<dbReference type="eggNOG" id="COG2200">
    <property type="taxonomic scope" value="Bacteria"/>
</dbReference>
<dbReference type="STRING" id="796606.BMMGA3_14250"/>
<keyword evidence="3" id="KW-1185">Reference proteome</keyword>
<dbReference type="InterPro" id="IPR001633">
    <property type="entry name" value="EAL_dom"/>
</dbReference>
<feature type="domain" description="EAL" evidence="1">
    <location>
        <begin position="188"/>
        <end position="435"/>
    </location>
</feature>
<dbReference type="SMART" id="SM00052">
    <property type="entry name" value="EAL"/>
    <property type="match status" value="1"/>
</dbReference>
<dbReference type="RefSeq" id="WP_038502294.1">
    <property type="nucleotide sequence ID" value="NZ_CP007739.1"/>
</dbReference>
<reference evidence="2 3" key="1">
    <citation type="journal article" date="2015" name="BMC Genomics">
        <title>Transcriptome analysis of thermophilic methylotrophic Bacillus methanolicus MGA3 using RNA-sequencing provides detailed insights into its previously uncharted transcriptional landscape.</title>
        <authorList>
            <person name="Irla M."/>
            <person name="Neshat A."/>
            <person name="Brautaset T."/>
            <person name="Ruckert C."/>
            <person name="Kalinowski J."/>
            <person name="Wendisch V.F."/>
        </authorList>
    </citation>
    <scope>NUCLEOTIDE SEQUENCE [LARGE SCALE GENOMIC DNA]</scope>
    <source>
        <strain evidence="3">MGA3 / ATCC 53907</strain>
    </source>
</reference>
<evidence type="ECO:0000313" key="2">
    <source>
        <dbReference type="EMBL" id="AIE61208.1"/>
    </source>
</evidence>
<dbReference type="GO" id="GO:0071111">
    <property type="term" value="F:cyclic-guanylate-specific phosphodiesterase activity"/>
    <property type="evidence" value="ECO:0007669"/>
    <property type="project" value="InterPro"/>
</dbReference>
<dbReference type="PANTHER" id="PTHR33121:SF76">
    <property type="entry name" value="SIGNALING PROTEIN"/>
    <property type="match status" value="1"/>
</dbReference>
<dbReference type="Gene3D" id="3.20.20.450">
    <property type="entry name" value="EAL domain"/>
    <property type="match status" value="1"/>
</dbReference>
<proteinExistence type="predicted"/>
<dbReference type="SUPFAM" id="SSF141868">
    <property type="entry name" value="EAL domain-like"/>
    <property type="match status" value="1"/>
</dbReference>
<protein>
    <submittedName>
        <fullName evidence="2">Diguanylate cyclase/phosphodiesterase (GGDEF &amp; EAL domains)</fullName>
    </submittedName>
</protein>
<dbReference type="Pfam" id="PF00563">
    <property type="entry name" value="EAL"/>
    <property type="match status" value="1"/>
</dbReference>
<sequence length="435" mass="50347">MVRQFIEVCTKALMWGKIIFPLSKLRFYPPQFVVRDPIVQGVRKAFKEGNEAAVIVYNIKNLKDLSEQIPQFLYREFIKKLKIYFRDVIRQEMSEEDIIALHDYYSDGLSFYIRVNHDRHCISEIDGLMKKILREAERCLHTSFPMLQPVFDMGYMFVEKKNYSIREAVYKAQQQALAMAEKRVQSDFNEMLYTISKVISKKDIYLLAQPIIDVQTKEIRAWEMLTRGPQGTALESPLQLFSVARQTSLLYDLEMVVLEKTFELIKTVECKQDIFINFTPITLGNERFVRDLKNIMAKHKNISPQQIVFEITERDSIEGIKDFLHNIKILRAIGFRIAIDDTGAGYASLNSISEIMPDIIKIDKSVIQNIDKNSVKESMLKGLLLIAKEAGSLVVAEGIEREEEATVLSRNNVNLAQGFYYARPKLLKKEVLFSL</sequence>
<dbReference type="PANTHER" id="PTHR33121">
    <property type="entry name" value="CYCLIC DI-GMP PHOSPHODIESTERASE PDEF"/>
    <property type="match status" value="1"/>
</dbReference>
<organism evidence="2 3">
    <name type="scientific">Bacillus methanolicus (strain MGA3 / ATCC 53907)</name>
    <dbReference type="NCBI Taxonomy" id="796606"/>
    <lineage>
        <taxon>Bacteria</taxon>
        <taxon>Bacillati</taxon>
        <taxon>Bacillota</taxon>
        <taxon>Bacilli</taxon>
        <taxon>Bacillales</taxon>
        <taxon>Bacillaceae</taxon>
        <taxon>Bacillus</taxon>
    </lineage>
</organism>
<evidence type="ECO:0000259" key="1">
    <source>
        <dbReference type="PROSITE" id="PS50883"/>
    </source>
</evidence>
<accession>A0A068LW92</accession>
<gene>
    <name evidence="2" type="ORF">BMMGA3_14250</name>
</gene>
<name>A0A068LW92_BACMM</name>
<dbReference type="EMBL" id="CP007739">
    <property type="protein sequence ID" value="AIE61208.1"/>
    <property type="molecule type" value="Genomic_DNA"/>
</dbReference>
<dbReference type="KEGG" id="bmet:BMMGA3_14250"/>
<dbReference type="InterPro" id="IPR050706">
    <property type="entry name" value="Cyclic-di-GMP_PDE-like"/>
</dbReference>
<dbReference type="InterPro" id="IPR035919">
    <property type="entry name" value="EAL_sf"/>
</dbReference>
<dbReference type="AlphaFoldDB" id="A0A068LW92"/>